<name>A0A9W7CP90_9STRA</name>
<evidence type="ECO:0000313" key="3">
    <source>
        <dbReference type="Proteomes" id="UP001165121"/>
    </source>
</evidence>
<reference evidence="2" key="1">
    <citation type="submission" date="2023-04" db="EMBL/GenBank/DDBJ databases">
        <title>Phytophthora fragariaefolia NBRC 109709.</title>
        <authorList>
            <person name="Ichikawa N."/>
            <person name="Sato H."/>
            <person name="Tonouchi N."/>
        </authorList>
    </citation>
    <scope>NUCLEOTIDE SEQUENCE</scope>
    <source>
        <strain evidence="2">NBRC 109709</strain>
    </source>
</reference>
<dbReference type="PANTHER" id="PTHR31569">
    <property type="entry name" value="SWIM-TYPE DOMAIN-CONTAINING PROTEIN"/>
    <property type="match status" value="1"/>
</dbReference>
<dbReference type="InterPro" id="IPR052579">
    <property type="entry name" value="Zinc_finger_SWIM"/>
</dbReference>
<feature type="domain" description="MULE transposase" evidence="1">
    <location>
        <begin position="257"/>
        <end position="305"/>
    </location>
</feature>
<organism evidence="2 3">
    <name type="scientific">Phytophthora fragariaefolia</name>
    <dbReference type="NCBI Taxonomy" id="1490495"/>
    <lineage>
        <taxon>Eukaryota</taxon>
        <taxon>Sar</taxon>
        <taxon>Stramenopiles</taxon>
        <taxon>Oomycota</taxon>
        <taxon>Peronosporomycetes</taxon>
        <taxon>Peronosporales</taxon>
        <taxon>Peronosporaceae</taxon>
        <taxon>Phytophthora</taxon>
    </lineage>
</organism>
<evidence type="ECO:0000313" key="2">
    <source>
        <dbReference type="EMBL" id="GMF37210.1"/>
    </source>
</evidence>
<keyword evidence="3" id="KW-1185">Reference proteome</keyword>
<dbReference type="Pfam" id="PF10551">
    <property type="entry name" value="MULE"/>
    <property type="match status" value="1"/>
</dbReference>
<proteinExistence type="predicted"/>
<dbReference type="Proteomes" id="UP001165121">
    <property type="component" value="Unassembled WGS sequence"/>
</dbReference>
<dbReference type="OrthoDB" id="4367135at2759"/>
<dbReference type="InterPro" id="IPR018289">
    <property type="entry name" value="MULE_transposase_dom"/>
</dbReference>
<dbReference type="AlphaFoldDB" id="A0A9W7CP90"/>
<evidence type="ECO:0000259" key="1">
    <source>
        <dbReference type="Pfam" id="PF10551"/>
    </source>
</evidence>
<dbReference type="PANTHER" id="PTHR31569:SF4">
    <property type="entry name" value="SWIM-TYPE DOMAIN-CONTAINING PROTEIN"/>
    <property type="match status" value="1"/>
</dbReference>
<comment type="caution">
    <text evidence="2">The sequence shown here is derived from an EMBL/GenBank/DDBJ whole genome shotgun (WGS) entry which is preliminary data.</text>
</comment>
<sequence>MTQRQPEEWRIPCHPEAVINDEESAKQAVNLFARDHGYALVVKFVQRDGSGCRRRLVMAWDRHRSRRAYVSRSIKRRVNAASRRCNCPMELSIVRRVDPDTSVETWRVEYRESAIIHNHAPSIHPAAHPVHRRAARTQEVRSTIAADAELGVNAAQTMSRLNSHGIGRLIVQRDVYNERQRVMDLRVGSMSRVEPLLNELQGEVDFVGFQQDDNLKITHLFFAYVSAINIYRENFDVVQLDCTYKTNRATGLRLGITQLKAMISQYDIQLPQVFYSDAELALINAVEVVFPGIPHLLCLWHIVKNVETHASTNIYRQIRDDRVSRSGTVTWKDSEAHRNFCDAFLRVVSSPTEAEYEFRHLELYMLSSVEAAYVDDVWLSLWKRRIVRCWTNSVVHFGMQATSQVEGYHSTLKKWLLTSRGDLLTLHSRIRHWWVLSTNKYWAAKATDETRVINRLRQPLYDGVNTVISSYALKQTEAMRVNTEALLRPCTGTYFHSRGMPCAHQIHSAFTCGVSLQPDQFHPHWWMNRNRTPQAPPARPLEPDSIVDRRAQCRLQRQRARRRGNGRWGTRRAPSSFELSMLPGRTIE</sequence>
<dbReference type="EMBL" id="BSXT01000991">
    <property type="protein sequence ID" value="GMF37210.1"/>
    <property type="molecule type" value="Genomic_DNA"/>
</dbReference>
<accession>A0A9W7CP90</accession>
<gene>
    <name evidence="2" type="ORF">Pfra01_001036900</name>
</gene>
<protein>
    <submittedName>
        <fullName evidence="2">Unnamed protein product</fullName>
    </submittedName>
</protein>